<feature type="domain" description="Coenzyme Q-binding protein COQ10 START" evidence="2">
    <location>
        <begin position="14"/>
        <end position="143"/>
    </location>
</feature>
<dbReference type="InterPro" id="IPR044996">
    <property type="entry name" value="COQ10-like"/>
</dbReference>
<protein>
    <submittedName>
        <fullName evidence="3">Polyketide cyclase / dehydrase and lipid transport family protein</fullName>
    </submittedName>
</protein>
<dbReference type="Pfam" id="PF03364">
    <property type="entry name" value="Polyketide_cyc"/>
    <property type="match status" value="1"/>
</dbReference>
<dbReference type="Proteomes" id="UP000033546">
    <property type="component" value="Unassembled WGS sequence"/>
</dbReference>
<dbReference type="GO" id="GO:0045333">
    <property type="term" value="P:cellular respiration"/>
    <property type="evidence" value="ECO:0007669"/>
    <property type="project" value="InterPro"/>
</dbReference>
<evidence type="ECO:0000259" key="2">
    <source>
        <dbReference type="Pfam" id="PF03364"/>
    </source>
</evidence>
<evidence type="ECO:0000313" key="4">
    <source>
        <dbReference type="Proteomes" id="UP000033546"/>
    </source>
</evidence>
<dbReference type="PANTHER" id="PTHR12901:SF10">
    <property type="entry name" value="COENZYME Q-BINDING PROTEIN COQ10, MITOCHONDRIAL"/>
    <property type="match status" value="1"/>
</dbReference>
<dbReference type="SUPFAM" id="SSF55961">
    <property type="entry name" value="Bet v1-like"/>
    <property type="match status" value="1"/>
</dbReference>
<sequence length="154" mass="17872">MSRNEYNLNDSDIINFSAVDLFNIVLDVEKYPDFLPWCKAVYIKERRENIIVADLLANFKGLSGQYTSNVVFKEPTMVQEGWIKVEAVEGLFRFLHNQWTFIPRGANQTLVQFYISCAFKVPMLQSVFNLVCDSAYKRIMTAFKNRANNLLLPE</sequence>
<evidence type="ECO:0000256" key="1">
    <source>
        <dbReference type="ARBA" id="ARBA00008918"/>
    </source>
</evidence>
<reference evidence="3 4" key="1">
    <citation type="submission" date="2015-02" db="EMBL/GenBank/DDBJ databases">
        <title>Genome Sequencing of Rickettsiales.</title>
        <authorList>
            <person name="Daugherty S.C."/>
            <person name="Su Q."/>
            <person name="Abolude K."/>
            <person name="Beier-Sexton M."/>
            <person name="Carlyon J.A."/>
            <person name="Carter R."/>
            <person name="Day N.P."/>
            <person name="Dumler S.J."/>
            <person name="Dyachenko V."/>
            <person name="Godinez A."/>
            <person name="Kurtti T.J."/>
            <person name="Lichay M."/>
            <person name="Mullins K.E."/>
            <person name="Ott S."/>
            <person name="Pappas-Brown V."/>
            <person name="Paris D.H."/>
            <person name="Patel P."/>
            <person name="Richards A.L."/>
            <person name="Sadzewicz L."/>
            <person name="Sears K."/>
            <person name="Seidman D."/>
            <person name="Sengamalay N."/>
            <person name="Stenos J."/>
            <person name="Tallon L.J."/>
            <person name="Vincent G."/>
            <person name="Fraser C.M."/>
            <person name="Munderloh U."/>
            <person name="Dunning-Hotopp J.C."/>
        </authorList>
    </citation>
    <scope>NUCLEOTIDE SEQUENCE [LARGE SCALE GENOMIC DNA]</scope>
    <source>
        <strain evidence="3 4">EmCRT</strain>
    </source>
</reference>
<dbReference type="AlphaFoldDB" id="A0A0F3NER3"/>
<name>A0A0F3NER3_9RICK</name>
<evidence type="ECO:0000313" key="3">
    <source>
        <dbReference type="EMBL" id="KJV65414.1"/>
    </source>
</evidence>
<dbReference type="GO" id="GO:0048039">
    <property type="term" value="F:ubiquinone binding"/>
    <property type="evidence" value="ECO:0007669"/>
    <property type="project" value="InterPro"/>
</dbReference>
<comment type="similarity">
    <text evidence="1">Belongs to the ribosome association toxin RatA family.</text>
</comment>
<dbReference type="RefSeq" id="WP_045804728.1">
    <property type="nucleotide sequence ID" value="NZ_LANU01000002.1"/>
</dbReference>
<comment type="caution">
    <text evidence="3">The sequence shown here is derived from an EMBL/GenBank/DDBJ whole genome shotgun (WGS) entry which is preliminary data.</text>
</comment>
<dbReference type="EMBL" id="LANU01000002">
    <property type="protein sequence ID" value="KJV65414.1"/>
    <property type="molecule type" value="Genomic_DNA"/>
</dbReference>
<dbReference type="PANTHER" id="PTHR12901">
    <property type="entry name" value="SPERM PROTEIN HOMOLOG"/>
    <property type="match status" value="1"/>
</dbReference>
<dbReference type="Gene3D" id="3.30.530.20">
    <property type="match status" value="1"/>
</dbReference>
<proteinExistence type="inferred from homology"/>
<gene>
    <name evidence="3" type="ORF">EMUCRT_0355</name>
</gene>
<dbReference type="CDD" id="cd07813">
    <property type="entry name" value="COQ10p_like"/>
    <property type="match status" value="1"/>
</dbReference>
<dbReference type="PATRIC" id="fig|1359167.3.peg.341"/>
<accession>A0A0F3NER3</accession>
<organism evidence="3 4">
    <name type="scientific">Ehrlichia cf. muris str. EmCRT</name>
    <dbReference type="NCBI Taxonomy" id="1359167"/>
    <lineage>
        <taxon>Bacteria</taxon>
        <taxon>Pseudomonadati</taxon>
        <taxon>Pseudomonadota</taxon>
        <taxon>Alphaproteobacteria</taxon>
        <taxon>Rickettsiales</taxon>
        <taxon>Anaplasmataceae</taxon>
        <taxon>Ehrlichia</taxon>
    </lineage>
</organism>
<dbReference type="InterPro" id="IPR005031">
    <property type="entry name" value="COQ10_START"/>
</dbReference>
<dbReference type="InterPro" id="IPR023393">
    <property type="entry name" value="START-like_dom_sf"/>
</dbReference>